<comment type="caution">
    <text evidence="3">The sequence shown here is derived from an EMBL/GenBank/DDBJ whole genome shotgun (WGS) entry which is preliminary data.</text>
</comment>
<dbReference type="Proteomes" id="UP000490939">
    <property type="component" value="Unassembled WGS sequence"/>
</dbReference>
<sequence>MPAVKPLVFMLCLDDEQPWEGLFDNIYTDQIDSLSSKYRIVRARKPDAAKRWLANPENKPIAVLITDPGVVQPSNAVVLDLVKAYVQAGGIAVFMANFSSFMRPEDMDKLWKDQWGLNWKMAAYHRTDLHLNRYFISFHCALGTFNLKGNPSLVFPAEPVEQDQTPAAFIKRGNGWLGYLGDVNNERGTQKVVLEICRFAAYIAGDN</sequence>
<proteinExistence type="predicted"/>
<name>A0A8H3VKP5_VENIN</name>
<dbReference type="Proteomes" id="UP000447873">
    <property type="component" value="Unassembled WGS sequence"/>
</dbReference>
<dbReference type="AlphaFoldDB" id="A0A8H3VKP5"/>
<keyword evidence="5" id="KW-1185">Reference proteome</keyword>
<evidence type="ECO:0000313" key="2">
    <source>
        <dbReference type="EMBL" id="KAE9985201.1"/>
    </source>
</evidence>
<accession>A0A8H3VKP5</accession>
<organism evidence="3 5">
    <name type="scientific">Venturia inaequalis</name>
    <name type="common">Apple scab fungus</name>
    <dbReference type="NCBI Taxonomy" id="5025"/>
    <lineage>
        <taxon>Eukaryota</taxon>
        <taxon>Fungi</taxon>
        <taxon>Dikarya</taxon>
        <taxon>Ascomycota</taxon>
        <taxon>Pezizomycotina</taxon>
        <taxon>Dothideomycetes</taxon>
        <taxon>Pleosporomycetidae</taxon>
        <taxon>Venturiales</taxon>
        <taxon>Venturiaceae</taxon>
        <taxon>Venturia</taxon>
    </lineage>
</organism>
<gene>
    <name evidence="1" type="ORF">BLS_000251</name>
    <name evidence="3" type="ORF">EG327_002650</name>
    <name evidence="2" type="ORF">EG328_007741</name>
</gene>
<dbReference type="Proteomes" id="UP000433883">
    <property type="component" value="Unassembled WGS sequence"/>
</dbReference>
<evidence type="ECO:0000313" key="1">
    <source>
        <dbReference type="EMBL" id="KAE9962501.1"/>
    </source>
</evidence>
<evidence type="ECO:0000313" key="4">
    <source>
        <dbReference type="Proteomes" id="UP000447873"/>
    </source>
</evidence>
<evidence type="ECO:0000313" key="3">
    <source>
        <dbReference type="EMBL" id="KAE9989458.1"/>
    </source>
</evidence>
<protein>
    <submittedName>
        <fullName evidence="3">Uncharacterized protein</fullName>
    </submittedName>
</protein>
<evidence type="ECO:0000313" key="5">
    <source>
        <dbReference type="Proteomes" id="UP000490939"/>
    </source>
</evidence>
<dbReference type="EMBL" id="WNWQ01001032">
    <property type="protein sequence ID" value="KAE9962501.1"/>
    <property type="molecule type" value="Genomic_DNA"/>
</dbReference>
<reference evidence="3 5" key="1">
    <citation type="submission" date="2019-07" db="EMBL/GenBank/DDBJ databases">
        <title>Venturia inaequalis Genome Resource.</title>
        <authorList>
            <person name="Lichtner F.J."/>
        </authorList>
    </citation>
    <scope>NUCLEOTIDE SEQUENCE [LARGE SCALE GENOMIC DNA]</scope>
    <source>
        <strain evidence="2 4">120213</strain>
        <strain evidence="1">Bline_iso_100314</strain>
        <strain evidence="3 5">DMI_063113</strain>
    </source>
</reference>
<dbReference type="EMBL" id="WNWR01000185">
    <property type="protein sequence ID" value="KAE9989458.1"/>
    <property type="molecule type" value="Genomic_DNA"/>
</dbReference>
<dbReference type="EMBL" id="WNWS01000042">
    <property type="protein sequence ID" value="KAE9985201.1"/>
    <property type="molecule type" value="Genomic_DNA"/>
</dbReference>